<evidence type="ECO:0000256" key="6">
    <source>
        <dbReference type="PIRNR" id="PIRNR002889"/>
    </source>
</evidence>
<feature type="domain" description="Flagellar basal body rod protein N-terminal" evidence="7">
    <location>
        <begin position="21"/>
        <end position="39"/>
    </location>
</feature>
<name>A0ABP7M3M4_9GAMM</name>
<keyword evidence="4 6" id="KW-0975">Bacterial flagellum</keyword>
<comment type="subcellular location">
    <subcellularLocation>
        <location evidence="1 6">Bacterial flagellum basal body</location>
    </subcellularLocation>
</comment>
<dbReference type="RefSeq" id="WP_344795163.1">
    <property type="nucleotide sequence ID" value="NZ_BAABBN010000004.1"/>
</dbReference>
<dbReference type="NCBIfam" id="TIGR01396">
    <property type="entry name" value="FlgB"/>
    <property type="match status" value="1"/>
</dbReference>
<keyword evidence="8" id="KW-0282">Flagellum</keyword>
<dbReference type="Proteomes" id="UP001501565">
    <property type="component" value="Unassembled WGS sequence"/>
</dbReference>
<evidence type="ECO:0000256" key="2">
    <source>
        <dbReference type="ARBA" id="ARBA00009677"/>
    </source>
</evidence>
<evidence type="ECO:0000256" key="4">
    <source>
        <dbReference type="ARBA" id="ARBA00023143"/>
    </source>
</evidence>
<dbReference type="PIRSF" id="PIRSF002889">
    <property type="entry name" value="Rod_FlgB"/>
    <property type="match status" value="1"/>
</dbReference>
<dbReference type="InterPro" id="IPR006300">
    <property type="entry name" value="FlgB"/>
</dbReference>
<proteinExistence type="inferred from homology"/>
<evidence type="ECO:0000259" key="7">
    <source>
        <dbReference type="Pfam" id="PF00460"/>
    </source>
</evidence>
<keyword evidence="8" id="KW-0966">Cell projection</keyword>
<evidence type="ECO:0000313" key="9">
    <source>
        <dbReference type="Proteomes" id="UP001501565"/>
    </source>
</evidence>
<sequence length="131" mass="14367">MAISFDNALGIHPQAMGVRVQRAEIIANNLANSDTPGFKARDIDFKAVLNAESDRLSSVGLDKTDDKHLDGLLSPDQGLKFRNPHQPAIDGNTVETQVENSEYMQNAMQYQATFQFLNSKFKGLTGAIKGE</sequence>
<accession>A0ABP7M3M4</accession>
<comment type="caution">
    <text evidence="8">The sequence shown here is derived from an EMBL/GenBank/DDBJ whole genome shotgun (WGS) entry which is preliminary data.</text>
</comment>
<evidence type="ECO:0000256" key="1">
    <source>
        <dbReference type="ARBA" id="ARBA00004117"/>
    </source>
</evidence>
<comment type="similarity">
    <text evidence="2 6">Belongs to the flagella basal body rod proteins family.</text>
</comment>
<keyword evidence="8" id="KW-0969">Cilium</keyword>
<organism evidence="8 9">
    <name type="scientific">Litoribacillus peritrichatus</name>
    <dbReference type="NCBI Taxonomy" id="718191"/>
    <lineage>
        <taxon>Bacteria</taxon>
        <taxon>Pseudomonadati</taxon>
        <taxon>Pseudomonadota</taxon>
        <taxon>Gammaproteobacteria</taxon>
        <taxon>Oceanospirillales</taxon>
        <taxon>Oceanospirillaceae</taxon>
        <taxon>Litoribacillus</taxon>
    </lineage>
</organism>
<comment type="subunit">
    <text evidence="6">The basal body constitutes a major portion of the flagellar organelle and consists of a number of rings mounted on a central rod.</text>
</comment>
<evidence type="ECO:0000313" key="8">
    <source>
        <dbReference type="EMBL" id="GAA3913430.1"/>
    </source>
</evidence>
<dbReference type="InterPro" id="IPR001444">
    <property type="entry name" value="Flag_bb_rod_N"/>
</dbReference>
<protein>
    <recommendedName>
        <fullName evidence="3 6">Flagellar basal body rod protein FlgB</fullName>
    </recommendedName>
</protein>
<dbReference type="InterPro" id="IPR019776">
    <property type="entry name" value="Flagellar_basal_body_rod_CS"/>
</dbReference>
<dbReference type="PANTHER" id="PTHR30435">
    <property type="entry name" value="FLAGELLAR PROTEIN"/>
    <property type="match status" value="1"/>
</dbReference>
<dbReference type="PANTHER" id="PTHR30435:SF12">
    <property type="entry name" value="FLAGELLAR BASAL BODY ROD PROTEIN FLGB"/>
    <property type="match status" value="1"/>
</dbReference>
<reference evidence="9" key="1">
    <citation type="journal article" date="2019" name="Int. J. Syst. Evol. Microbiol.">
        <title>The Global Catalogue of Microorganisms (GCM) 10K type strain sequencing project: providing services to taxonomists for standard genome sequencing and annotation.</title>
        <authorList>
            <consortium name="The Broad Institute Genomics Platform"/>
            <consortium name="The Broad Institute Genome Sequencing Center for Infectious Disease"/>
            <person name="Wu L."/>
            <person name="Ma J."/>
        </authorList>
    </citation>
    <scope>NUCLEOTIDE SEQUENCE [LARGE SCALE GENOMIC DNA]</scope>
    <source>
        <strain evidence="9">JCM 17551</strain>
    </source>
</reference>
<evidence type="ECO:0000256" key="5">
    <source>
        <dbReference type="ARBA" id="ARBA00024934"/>
    </source>
</evidence>
<dbReference type="PROSITE" id="PS00588">
    <property type="entry name" value="FLAGELLA_BB_ROD"/>
    <property type="match status" value="1"/>
</dbReference>
<comment type="function">
    <text evidence="5 6">Structural component of flagellum, the bacterial motility apparatus. Part of the rod structure of flagellar basal body.</text>
</comment>
<dbReference type="Pfam" id="PF00460">
    <property type="entry name" value="Flg_bb_rod"/>
    <property type="match status" value="1"/>
</dbReference>
<evidence type="ECO:0000256" key="3">
    <source>
        <dbReference type="ARBA" id="ARBA00014376"/>
    </source>
</evidence>
<gene>
    <name evidence="8" type="primary">flgB</name>
    <name evidence="8" type="ORF">GCM10022277_05080</name>
</gene>
<keyword evidence="9" id="KW-1185">Reference proteome</keyword>
<dbReference type="EMBL" id="BAABBN010000004">
    <property type="protein sequence ID" value="GAA3913430.1"/>
    <property type="molecule type" value="Genomic_DNA"/>
</dbReference>